<keyword evidence="3" id="KW-1003">Cell membrane</keyword>
<evidence type="ECO:0000313" key="8">
    <source>
        <dbReference type="Proteomes" id="UP000272193"/>
    </source>
</evidence>
<evidence type="ECO:0000256" key="2">
    <source>
        <dbReference type="ARBA" id="ARBA00006679"/>
    </source>
</evidence>
<evidence type="ECO:0000256" key="4">
    <source>
        <dbReference type="ARBA" id="ARBA00022692"/>
    </source>
</evidence>
<keyword evidence="8" id="KW-1185">Reference proteome</keyword>
<evidence type="ECO:0000256" key="1">
    <source>
        <dbReference type="ARBA" id="ARBA00004651"/>
    </source>
</evidence>
<name>A0A3N4UT39_9BURK</name>
<sequence length="160" mass="17255">MSAPLIPTLLRAWSVLTRTLDHAQPLAALLARAYVAEGFFLSGLTKIRDWDTTLALFQDEYHVPLLPPTVAAVMGTAGELVLPVLLLFGLGGRFAALGLSVVNAVAVLSLSEIAPAALQQHLTWGVLLAYLALHGPGAWSADQLWLKPWLLRRGWIDASK</sequence>
<dbReference type="EMBL" id="RKQL01000001">
    <property type="protein sequence ID" value="RPE73218.1"/>
    <property type="molecule type" value="Genomic_DNA"/>
</dbReference>
<dbReference type="Pfam" id="PF07681">
    <property type="entry name" value="DoxX"/>
    <property type="match status" value="1"/>
</dbReference>
<dbReference type="AlphaFoldDB" id="A0A3N4UT39"/>
<dbReference type="PANTHER" id="PTHR33452">
    <property type="entry name" value="OXIDOREDUCTASE CATD-RELATED"/>
    <property type="match status" value="1"/>
</dbReference>
<dbReference type="InterPro" id="IPR051907">
    <property type="entry name" value="DoxX-like_oxidoreductase"/>
</dbReference>
<keyword evidence="4" id="KW-0812">Transmembrane</keyword>
<protein>
    <submittedName>
        <fullName evidence="7">Putative oxidoreductase</fullName>
    </submittedName>
</protein>
<evidence type="ECO:0000256" key="3">
    <source>
        <dbReference type="ARBA" id="ARBA00022475"/>
    </source>
</evidence>
<comment type="caution">
    <text evidence="7">The sequence shown here is derived from an EMBL/GenBank/DDBJ whole genome shotgun (WGS) entry which is preliminary data.</text>
</comment>
<dbReference type="RefSeq" id="WP_124220920.1">
    <property type="nucleotide sequence ID" value="NZ_RKQL01000001.1"/>
</dbReference>
<comment type="subcellular location">
    <subcellularLocation>
        <location evidence="1">Cell membrane</location>
        <topology evidence="1">Multi-pass membrane protein</topology>
    </subcellularLocation>
</comment>
<proteinExistence type="inferred from homology"/>
<keyword evidence="6" id="KW-0472">Membrane</keyword>
<organism evidence="7 8">
    <name type="scientific">Tibeticola sediminis</name>
    <dbReference type="NCBI Taxonomy" id="1917811"/>
    <lineage>
        <taxon>Bacteria</taxon>
        <taxon>Pseudomonadati</taxon>
        <taxon>Pseudomonadota</taxon>
        <taxon>Betaproteobacteria</taxon>
        <taxon>Burkholderiales</taxon>
        <taxon>Comamonadaceae</taxon>
        <taxon>Tibeticola</taxon>
    </lineage>
</organism>
<dbReference type="OrthoDB" id="121744at2"/>
<dbReference type="InterPro" id="IPR032808">
    <property type="entry name" value="DoxX"/>
</dbReference>
<evidence type="ECO:0000313" key="7">
    <source>
        <dbReference type="EMBL" id="RPE73218.1"/>
    </source>
</evidence>
<evidence type="ECO:0000256" key="6">
    <source>
        <dbReference type="ARBA" id="ARBA00023136"/>
    </source>
</evidence>
<keyword evidence="5" id="KW-1133">Transmembrane helix</keyword>
<dbReference type="GO" id="GO:0005886">
    <property type="term" value="C:plasma membrane"/>
    <property type="evidence" value="ECO:0007669"/>
    <property type="project" value="UniProtKB-SubCell"/>
</dbReference>
<accession>A0A3N4UT39</accession>
<gene>
    <name evidence="7" type="ORF">EDC62_0929</name>
</gene>
<reference evidence="7 8" key="1">
    <citation type="submission" date="2018-11" db="EMBL/GenBank/DDBJ databases">
        <title>Genomic Encyclopedia of Type Strains, Phase IV (KMG-IV): sequencing the most valuable type-strain genomes for metagenomic binning, comparative biology and taxonomic classification.</title>
        <authorList>
            <person name="Goeker M."/>
        </authorList>
    </citation>
    <scope>NUCLEOTIDE SEQUENCE [LARGE SCALE GENOMIC DNA]</scope>
    <source>
        <strain evidence="7 8">DSM 101684</strain>
    </source>
</reference>
<dbReference type="PANTHER" id="PTHR33452:SF1">
    <property type="entry name" value="INNER MEMBRANE PROTEIN YPHA-RELATED"/>
    <property type="match status" value="1"/>
</dbReference>
<dbReference type="Proteomes" id="UP000272193">
    <property type="component" value="Unassembled WGS sequence"/>
</dbReference>
<evidence type="ECO:0000256" key="5">
    <source>
        <dbReference type="ARBA" id="ARBA00022989"/>
    </source>
</evidence>
<comment type="similarity">
    <text evidence="2">Belongs to the DoxX family.</text>
</comment>